<dbReference type="PANTHER" id="PTHR31672:SF2">
    <property type="entry name" value="F-BOX DOMAIN-CONTAINING PROTEIN"/>
    <property type="match status" value="1"/>
</dbReference>
<evidence type="ECO:0000313" key="2">
    <source>
        <dbReference type="EMBL" id="PTQ38123.1"/>
    </source>
</evidence>
<gene>
    <name evidence="2" type="ORF">MARPO_0053s0059</name>
</gene>
<dbReference type="SUPFAM" id="SSF81383">
    <property type="entry name" value="F-box domain"/>
    <property type="match status" value="1"/>
</dbReference>
<dbReference type="Pfam" id="PF00646">
    <property type="entry name" value="F-box"/>
    <property type="match status" value="1"/>
</dbReference>
<dbReference type="Gramene" id="Mp6g07450.2">
    <property type="protein sequence ID" value="Mp6g07450.2.cds1"/>
    <property type="gene ID" value="Mp6g07450"/>
</dbReference>
<keyword evidence="3" id="KW-1185">Reference proteome</keyword>
<dbReference type="AlphaFoldDB" id="A0A2R6WW98"/>
<protein>
    <recommendedName>
        <fullName evidence="1">F-box domain-containing protein</fullName>
    </recommendedName>
</protein>
<dbReference type="Gramene" id="Mp6g07450.1">
    <property type="protein sequence ID" value="Mp6g07450.1.cds1"/>
    <property type="gene ID" value="Mp6g07450"/>
</dbReference>
<accession>A0A2R6WW98</accession>
<reference evidence="2" key="2">
    <citation type="submission" date="2017-12" db="EMBL/GenBank/DDBJ databases">
        <title>WGS assembly of Marchantia polymorpha.</title>
        <authorList>
            <person name="Bowman J.L."/>
            <person name="Kohchi T."/>
            <person name="Yamato K.T."/>
            <person name="Jenkins J."/>
            <person name="Shu S."/>
            <person name="Ishizaki K."/>
            <person name="Yamaoka S."/>
            <person name="Nishihama R."/>
            <person name="Nakamura Y."/>
            <person name="Berger F."/>
            <person name="Adam C."/>
            <person name="Aki S.S."/>
            <person name="Althoff F."/>
            <person name="Araki T."/>
            <person name="Arteaga-Vazquez M.A."/>
            <person name="Balasubrmanian S."/>
            <person name="Bauer D."/>
            <person name="Boehm C.R."/>
            <person name="Briginshaw L."/>
            <person name="Caballero-Perez J."/>
            <person name="Catarino B."/>
            <person name="Chen F."/>
            <person name="Chiyoda S."/>
            <person name="Chovatia M."/>
            <person name="Davies K.M."/>
            <person name="Delmans M."/>
            <person name="Demura T."/>
            <person name="Dierschke T."/>
            <person name="Dolan L."/>
            <person name="Dorantes-Acosta A.E."/>
            <person name="Eklund D.M."/>
            <person name="Florent S.N."/>
            <person name="Flores-Sandoval E."/>
            <person name="Fujiyama A."/>
            <person name="Fukuzawa H."/>
            <person name="Galik B."/>
            <person name="Grimanelli D."/>
            <person name="Grimwood J."/>
            <person name="Grossniklaus U."/>
            <person name="Hamada T."/>
            <person name="Haseloff J."/>
            <person name="Hetherington A.J."/>
            <person name="Higo A."/>
            <person name="Hirakawa Y."/>
            <person name="Hundley H.N."/>
            <person name="Ikeda Y."/>
            <person name="Inoue K."/>
            <person name="Inoue S."/>
            <person name="Ishida S."/>
            <person name="Jia Q."/>
            <person name="Kakita M."/>
            <person name="Kanazawa T."/>
            <person name="Kawai Y."/>
            <person name="Kawashima T."/>
            <person name="Kennedy M."/>
            <person name="Kinose K."/>
            <person name="Kinoshita T."/>
            <person name="Kohara Y."/>
            <person name="Koide E."/>
            <person name="Komatsu K."/>
            <person name="Kopischke S."/>
            <person name="Kubo M."/>
            <person name="Kyozuka J."/>
            <person name="Lagercrantz U."/>
            <person name="Lin S.S."/>
            <person name="Lindquist E."/>
            <person name="Lipzen A.M."/>
            <person name="Lu C."/>
            <person name="Luna E.D."/>
            <person name="Martienssen R.A."/>
            <person name="Minamino N."/>
            <person name="Mizutani M."/>
            <person name="Mizutani M."/>
            <person name="Mochizuki N."/>
            <person name="Monte I."/>
            <person name="Mosher R."/>
            <person name="Nagasaki H."/>
            <person name="Nakagami H."/>
            <person name="Naramoto S."/>
            <person name="Nishitani K."/>
            <person name="Ohtani M."/>
            <person name="Okamoto T."/>
            <person name="Okumura M."/>
            <person name="Phillips J."/>
            <person name="Pollak B."/>
            <person name="Reinders A."/>
            <person name="Roevekamp M."/>
            <person name="Sano R."/>
            <person name="Sawa S."/>
            <person name="Schmid M.W."/>
            <person name="Shirakawa M."/>
            <person name="Solano R."/>
            <person name="Spunde A."/>
            <person name="Suetsugu N."/>
            <person name="Sugano S."/>
            <person name="Sugiyama A."/>
            <person name="Sun R."/>
            <person name="Suzuki Y."/>
            <person name="Takenaka M."/>
            <person name="Takezawa D."/>
            <person name="Tomogane H."/>
            <person name="Tsuzuki M."/>
            <person name="Ueda T."/>
            <person name="Umeda M."/>
            <person name="Ward J.M."/>
            <person name="Watanabe Y."/>
            <person name="Yazaki K."/>
            <person name="Yokoyama R."/>
            <person name="Yoshitake Y."/>
            <person name="Yotsui I."/>
            <person name="Zachgo S."/>
            <person name="Schmutz J."/>
        </authorList>
    </citation>
    <scope>NUCLEOTIDE SEQUENCE [LARGE SCALE GENOMIC DNA]</scope>
    <source>
        <strain evidence="2">Tak-1</strain>
    </source>
</reference>
<dbReference type="Proteomes" id="UP000244005">
    <property type="component" value="Unassembled WGS sequence"/>
</dbReference>
<evidence type="ECO:0000313" key="3">
    <source>
        <dbReference type="Proteomes" id="UP000244005"/>
    </source>
</evidence>
<dbReference type="PANTHER" id="PTHR31672">
    <property type="entry name" value="BNACNNG10540D PROTEIN"/>
    <property type="match status" value="1"/>
</dbReference>
<feature type="domain" description="F-box" evidence="1">
    <location>
        <begin position="14"/>
        <end position="48"/>
    </location>
</feature>
<name>A0A2R6WW98_MARPO</name>
<reference evidence="3" key="1">
    <citation type="journal article" date="2017" name="Cell">
        <title>Insights into land plant evolution garnered from the Marchantia polymorpha genome.</title>
        <authorList>
            <person name="Bowman J.L."/>
            <person name="Kohchi T."/>
            <person name="Yamato K.T."/>
            <person name="Jenkins J."/>
            <person name="Shu S."/>
            <person name="Ishizaki K."/>
            <person name="Yamaoka S."/>
            <person name="Nishihama R."/>
            <person name="Nakamura Y."/>
            <person name="Berger F."/>
            <person name="Adam C."/>
            <person name="Aki S.S."/>
            <person name="Althoff F."/>
            <person name="Araki T."/>
            <person name="Arteaga-Vazquez M.A."/>
            <person name="Balasubrmanian S."/>
            <person name="Barry K."/>
            <person name="Bauer D."/>
            <person name="Boehm C.R."/>
            <person name="Briginshaw L."/>
            <person name="Caballero-Perez J."/>
            <person name="Catarino B."/>
            <person name="Chen F."/>
            <person name="Chiyoda S."/>
            <person name="Chovatia M."/>
            <person name="Davies K.M."/>
            <person name="Delmans M."/>
            <person name="Demura T."/>
            <person name="Dierschke T."/>
            <person name="Dolan L."/>
            <person name="Dorantes-Acosta A.E."/>
            <person name="Eklund D.M."/>
            <person name="Florent S.N."/>
            <person name="Flores-Sandoval E."/>
            <person name="Fujiyama A."/>
            <person name="Fukuzawa H."/>
            <person name="Galik B."/>
            <person name="Grimanelli D."/>
            <person name="Grimwood J."/>
            <person name="Grossniklaus U."/>
            <person name="Hamada T."/>
            <person name="Haseloff J."/>
            <person name="Hetherington A.J."/>
            <person name="Higo A."/>
            <person name="Hirakawa Y."/>
            <person name="Hundley H.N."/>
            <person name="Ikeda Y."/>
            <person name="Inoue K."/>
            <person name="Inoue S.I."/>
            <person name="Ishida S."/>
            <person name="Jia Q."/>
            <person name="Kakita M."/>
            <person name="Kanazawa T."/>
            <person name="Kawai Y."/>
            <person name="Kawashima T."/>
            <person name="Kennedy M."/>
            <person name="Kinose K."/>
            <person name="Kinoshita T."/>
            <person name="Kohara Y."/>
            <person name="Koide E."/>
            <person name="Komatsu K."/>
            <person name="Kopischke S."/>
            <person name="Kubo M."/>
            <person name="Kyozuka J."/>
            <person name="Lagercrantz U."/>
            <person name="Lin S.S."/>
            <person name="Lindquist E."/>
            <person name="Lipzen A.M."/>
            <person name="Lu C.W."/>
            <person name="De Luna E."/>
            <person name="Martienssen R.A."/>
            <person name="Minamino N."/>
            <person name="Mizutani M."/>
            <person name="Mizutani M."/>
            <person name="Mochizuki N."/>
            <person name="Monte I."/>
            <person name="Mosher R."/>
            <person name="Nagasaki H."/>
            <person name="Nakagami H."/>
            <person name="Naramoto S."/>
            <person name="Nishitani K."/>
            <person name="Ohtani M."/>
            <person name="Okamoto T."/>
            <person name="Okumura M."/>
            <person name="Phillips J."/>
            <person name="Pollak B."/>
            <person name="Reinders A."/>
            <person name="Rovekamp M."/>
            <person name="Sano R."/>
            <person name="Sawa S."/>
            <person name="Schmid M.W."/>
            <person name="Shirakawa M."/>
            <person name="Solano R."/>
            <person name="Spunde A."/>
            <person name="Suetsugu N."/>
            <person name="Sugano S."/>
            <person name="Sugiyama A."/>
            <person name="Sun R."/>
            <person name="Suzuki Y."/>
            <person name="Takenaka M."/>
            <person name="Takezawa D."/>
            <person name="Tomogane H."/>
            <person name="Tsuzuki M."/>
            <person name="Ueda T."/>
            <person name="Umeda M."/>
            <person name="Ward J.M."/>
            <person name="Watanabe Y."/>
            <person name="Yazaki K."/>
            <person name="Yokoyama R."/>
            <person name="Yoshitake Y."/>
            <person name="Yotsui I."/>
            <person name="Zachgo S."/>
            <person name="Schmutz J."/>
        </authorList>
    </citation>
    <scope>NUCLEOTIDE SEQUENCE [LARGE SCALE GENOMIC DNA]</scope>
    <source>
        <strain evidence="3">Tak-1</strain>
    </source>
</reference>
<sequence>MEVTEGGTSRFTFDFPQFIVEKILARLPFPQILEVRRLSKQWCSMFADRRQVVHVSRKLKVDPQVLRDSSFFQSEIASVSSTWPTYFPCEATTFGFIGFELSSNRWKEFALHPWLPSDRDATGVLRLRVLEGPLLCRVWTCGSSERISASDFTLKVQIANVVTGSWLDVTSPEQIPFDHGRLPCAVHLIRGGCPNYKILLLYNCCKMGVRLVCTIQLYASELRSWQLFRQETNMPQKYSESSSPSTFSLEHSAIHNKCLYGLFSENHTGKFTLVRFCIGTQSWTLRHFSFGNIERNGNALLHFSPSSLGLMVPGFSCYPLGYDIRSIDINIDTLEGNSGNTDVSEVHSCRNPVSVEVLQGFVHQNFAYHYGYDVTLEQYTFWVYDIQENTWNILPCATTSRHGTWDWISSAFAPGLDPFAAV</sequence>
<evidence type="ECO:0000259" key="1">
    <source>
        <dbReference type="Pfam" id="PF00646"/>
    </source>
</evidence>
<dbReference type="InterPro" id="IPR001810">
    <property type="entry name" value="F-box_dom"/>
</dbReference>
<dbReference type="InterPro" id="IPR036047">
    <property type="entry name" value="F-box-like_dom_sf"/>
</dbReference>
<organism evidence="2 3">
    <name type="scientific">Marchantia polymorpha</name>
    <name type="common">Common liverwort</name>
    <name type="synonym">Marchantia aquatica</name>
    <dbReference type="NCBI Taxonomy" id="3197"/>
    <lineage>
        <taxon>Eukaryota</taxon>
        <taxon>Viridiplantae</taxon>
        <taxon>Streptophyta</taxon>
        <taxon>Embryophyta</taxon>
        <taxon>Marchantiophyta</taxon>
        <taxon>Marchantiopsida</taxon>
        <taxon>Marchantiidae</taxon>
        <taxon>Marchantiales</taxon>
        <taxon>Marchantiaceae</taxon>
        <taxon>Marchantia</taxon>
    </lineage>
</organism>
<dbReference type="InterPro" id="IPR050796">
    <property type="entry name" value="SCF_F-box_component"/>
</dbReference>
<dbReference type="EMBL" id="KZ772725">
    <property type="protein sequence ID" value="PTQ38123.1"/>
    <property type="molecule type" value="Genomic_DNA"/>
</dbReference>
<dbReference type="EMBL" id="KZ772725">
    <property type="protein sequence ID" value="PTQ38124.1"/>
    <property type="molecule type" value="Genomic_DNA"/>
</dbReference>
<proteinExistence type="predicted"/>